<evidence type="ECO:0000256" key="3">
    <source>
        <dbReference type="ARBA" id="ARBA00022452"/>
    </source>
</evidence>
<dbReference type="AlphaFoldDB" id="A0A0M3AL49"/>
<keyword evidence="9 11" id="KW-0472">Membrane</keyword>
<evidence type="ECO:0000256" key="4">
    <source>
        <dbReference type="ARBA" id="ARBA00022496"/>
    </source>
</evidence>
<comment type="subcellular location">
    <subcellularLocation>
        <location evidence="1 11">Cell outer membrane</location>
        <topology evidence="1 11">Multi-pass membrane protein</topology>
    </subcellularLocation>
</comment>
<evidence type="ECO:0000259" key="12">
    <source>
        <dbReference type="Pfam" id="PF00593"/>
    </source>
</evidence>
<keyword evidence="10 11" id="KW-0998">Cell outer membrane</keyword>
<keyword evidence="3 11" id="KW-1134">Transmembrane beta strand</keyword>
<dbReference type="InterPro" id="IPR036942">
    <property type="entry name" value="Beta-barrel_TonB_sf"/>
</dbReference>
<dbReference type="SUPFAM" id="SSF56935">
    <property type="entry name" value="Porins"/>
    <property type="match status" value="1"/>
</dbReference>
<reference evidence="13 14" key="1">
    <citation type="submission" date="2015-04" db="EMBL/GenBank/DDBJ databases">
        <title>Genome sequence of aromatic hydrocarbons-degrading Sphingobium chungbukense DJ77.</title>
        <authorList>
            <person name="Kim Y.-C."/>
            <person name="Chae J.-C."/>
        </authorList>
    </citation>
    <scope>NUCLEOTIDE SEQUENCE [LARGE SCALE GENOMIC DNA]</scope>
    <source>
        <strain evidence="13 14">DJ77</strain>
    </source>
</reference>
<dbReference type="Gene3D" id="2.40.170.20">
    <property type="entry name" value="TonB-dependent receptor, beta-barrel domain"/>
    <property type="match status" value="1"/>
</dbReference>
<sequence>MPVPGATVMGQEKFTKVTYKASLDHKINDDVMIYASQSRGYKSGLYNTLPFLPTAAKPEVLDASEVGFKSELLEKRLRLNGAIFYYDFKNAQFQQFDGPTVTIINAPSARIYGAELEGQAAVTDGLVLRFSGGYLNSKYRDFPNAQTPVINTNNNPATGPVGGYQYGYQPFDASGNDMVRVPKWTFSLGANYNLETEHGTFNFDASWAFNDGFAWDADNELRQPSYSIVDAQMKYTFPGEGQRFAIRLWAKNLTKEKYYVAQIQSDGPRGSSAMPGAPRSYGFDWLLKL</sequence>
<proteinExistence type="inferred from homology"/>
<comment type="caution">
    <text evidence="13">The sequence shown here is derived from an EMBL/GenBank/DDBJ whole genome shotgun (WGS) entry which is preliminary data.</text>
</comment>
<protein>
    <recommendedName>
        <fullName evidence="12">TonB-dependent receptor-like beta-barrel domain-containing protein</fullName>
    </recommendedName>
</protein>
<dbReference type="STRING" id="56193.YP76_23780"/>
<dbReference type="Pfam" id="PF00593">
    <property type="entry name" value="TonB_dep_Rec_b-barrel"/>
    <property type="match status" value="1"/>
</dbReference>
<keyword evidence="5 11" id="KW-0812">Transmembrane</keyword>
<accession>A0A0M3AL49</accession>
<evidence type="ECO:0000256" key="7">
    <source>
        <dbReference type="ARBA" id="ARBA00023065"/>
    </source>
</evidence>
<keyword evidence="6" id="KW-0408">Iron</keyword>
<feature type="domain" description="TonB-dependent receptor-like beta-barrel" evidence="12">
    <location>
        <begin position="12"/>
        <end position="253"/>
    </location>
</feature>
<organism evidence="13 14">
    <name type="scientific">Sphingobium chungbukense</name>
    <dbReference type="NCBI Taxonomy" id="56193"/>
    <lineage>
        <taxon>Bacteria</taxon>
        <taxon>Pseudomonadati</taxon>
        <taxon>Pseudomonadota</taxon>
        <taxon>Alphaproteobacteria</taxon>
        <taxon>Sphingomonadales</taxon>
        <taxon>Sphingomonadaceae</taxon>
        <taxon>Sphingobium</taxon>
    </lineage>
</organism>
<dbReference type="PROSITE" id="PS52016">
    <property type="entry name" value="TONB_DEPENDENT_REC_3"/>
    <property type="match status" value="1"/>
</dbReference>
<keyword evidence="2 11" id="KW-0813">Transport</keyword>
<dbReference type="InterPro" id="IPR000531">
    <property type="entry name" value="Beta-barrel_TonB"/>
</dbReference>
<keyword evidence="14" id="KW-1185">Reference proteome</keyword>
<keyword evidence="4" id="KW-0410">Iron transport</keyword>
<gene>
    <name evidence="13" type="ORF">YP76_23780</name>
</gene>
<evidence type="ECO:0000256" key="6">
    <source>
        <dbReference type="ARBA" id="ARBA00023004"/>
    </source>
</evidence>
<dbReference type="PATRIC" id="fig|56193.3.peg.5010"/>
<evidence type="ECO:0000256" key="11">
    <source>
        <dbReference type="PROSITE-ProRule" id="PRU01360"/>
    </source>
</evidence>
<dbReference type="InterPro" id="IPR039426">
    <property type="entry name" value="TonB-dep_rcpt-like"/>
</dbReference>
<dbReference type="GO" id="GO:0006826">
    <property type="term" value="P:iron ion transport"/>
    <property type="evidence" value="ECO:0007669"/>
    <property type="project" value="UniProtKB-KW"/>
</dbReference>
<dbReference type="Proteomes" id="UP000033874">
    <property type="component" value="Unassembled WGS sequence"/>
</dbReference>
<evidence type="ECO:0000256" key="2">
    <source>
        <dbReference type="ARBA" id="ARBA00022448"/>
    </source>
</evidence>
<dbReference type="RefSeq" id="WP_046765888.1">
    <property type="nucleotide sequence ID" value="NZ_LBIC01000018.1"/>
</dbReference>
<name>A0A0M3AL49_9SPHN</name>
<evidence type="ECO:0000256" key="1">
    <source>
        <dbReference type="ARBA" id="ARBA00004571"/>
    </source>
</evidence>
<keyword evidence="7" id="KW-0406">Ion transport</keyword>
<keyword evidence="8" id="KW-0798">TonB box</keyword>
<evidence type="ECO:0000256" key="9">
    <source>
        <dbReference type="ARBA" id="ARBA00023136"/>
    </source>
</evidence>
<dbReference type="PANTHER" id="PTHR32552">
    <property type="entry name" value="FERRICHROME IRON RECEPTOR-RELATED"/>
    <property type="match status" value="1"/>
</dbReference>
<evidence type="ECO:0000313" key="14">
    <source>
        <dbReference type="Proteomes" id="UP000033874"/>
    </source>
</evidence>
<dbReference type="PANTHER" id="PTHR32552:SF81">
    <property type="entry name" value="TONB-DEPENDENT OUTER MEMBRANE RECEPTOR"/>
    <property type="match status" value="1"/>
</dbReference>
<dbReference type="GO" id="GO:0009279">
    <property type="term" value="C:cell outer membrane"/>
    <property type="evidence" value="ECO:0007669"/>
    <property type="project" value="UniProtKB-SubCell"/>
</dbReference>
<dbReference type="EMBL" id="LBIC01000018">
    <property type="protein sequence ID" value="KKW89676.1"/>
    <property type="molecule type" value="Genomic_DNA"/>
</dbReference>
<comment type="similarity">
    <text evidence="11">Belongs to the TonB-dependent receptor family.</text>
</comment>
<evidence type="ECO:0000313" key="13">
    <source>
        <dbReference type="EMBL" id="KKW89676.1"/>
    </source>
</evidence>
<evidence type="ECO:0000256" key="8">
    <source>
        <dbReference type="ARBA" id="ARBA00023077"/>
    </source>
</evidence>
<evidence type="ECO:0000256" key="10">
    <source>
        <dbReference type="ARBA" id="ARBA00023237"/>
    </source>
</evidence>
<evidence type="ECO:0000256" key="5">
    <source>
        <dbReference type="ARBA" id="ARBA00022692"/>
    </source>
</evidence>